<keyword evidence="3" id="KW-0378">Hydrolase</keyword>
<dbReference type="PANTHER" id="PTHR46233:SF3">
    <property type="entry name" value="HYDROXYACYLGLUTATHIONE HYDROLASE GLOC"/>
    <property type="match status" value="1"/>
</dbReference>
<dbReference type="InterPro" id="IPR051453">
    <property type="entry name" value="MBL_Glyoxalase_II"/>
</dbReference>
<dbReference type="CDD" id="cd06262">
    <property type="entry name" value="metallo-hydrolase-like_MBL-fold"/>
    <property type="match status" value="1"/>
</dbReference>
<dbReference type="InterPro" id="IPR001279">
    <property type="entry name" value="Metallo-B-lactamas"/>
</dbReference>
<protein>
    <submittedName>
        <fullName evidence="6">MBL fold metallo-hydrolase</fullName>
    </submittedName>
</protein>
<proteinExistence type="predicted"/>
<dbReference type="Gene3D" id="3.60.15.10">
    <property type="entry name" value="Ribonuclease Z/Hydroxyacylglutathione hydrolase-like"/>
    <property type="match status" value="1"/>
</dbReference>
<reference evidence="6" key="1">
    <citation type="journal article" date="2020" name="Biotechnol. Biofuels">
        <title>New insights from the biogas microbiome by comprehensive genome-resolved metagenomics of nearly 1600 species originating from multiple anaerobic digesters.</title>
        <authorList>
            <person name="Campanaro S."/>
            <person name="Treu L."/>
            <person name="Rodriguez-R L.M."/>
            <person name="Kovalovszki A."/>
            <person name="Ziels R.M."/>
            <person name="Maus I."/>
            <person name="Zhu X."/>
            <person name="Kougias P.G."/>
            <person name="Basile A."/>
            <person name="Luo G."/>
            <person name="Schluter A."/>
            <person name="Konstantinidis K.T."/>
            <person name="Angelidaki I."/>
        </authorList>
    </citation>
    <scope>NUCLEOTIDE SEQUENCE</scope>
    <source>
        <strain evidence="6">AS06rmzACSIP_7</strain>
    </source>
</reference>
<dbReference type="GO" id="GO:0016787">
    <property type="term" value="F:hydrolase activity"/>
    <property type="evidence" value="ECO:0007669"/>
    <property type="project" value="UniProtKB-KW"/>
</dbReference>
<keyword evidence="4" id="KW-0862">Zinc</keyword>
<evidence type="ECO:0000313" key="7">
    <source>
        <dbReference type="Proteomes" id="UP000777265"/>
    </source>
</evidence>
<dbReference type="PANTHER" id="PTHR46233">
    <property type="entry name" value="HYDROXYACYLGLUTATHIONE HYDROLASE GLOC"/>
    <property type="match status" value="1"/>
</dbReference>
<accession>A0A351TZN2</accession>
<dbReference type="AlphaFoldDB" id="A0A351TZN2"/>
<comment type="cofactor">
    <cofactor evidence="1">
        <name>Zn(2+)</name>
        <dbReference type="ChEBI" id="CHEBI:29105"/>
    </cofactor>
</comment>
<dbReference type="Pfam" id="PF00753">
    <property type="entry name" value="Lactamase_B"/>
    <property type="match status" value="1"/>
</dbReference>
<evidence type="ECO:0000256" key="2">
    <source>
        <dbReference type="ARBA" id="ARBA00022723"/>
    </source>
</evidence>
<reference evidence="6" key="2">
    <citation type="submission" date="2020-01" db="EMBL/GenBank/DDBJ databases">
        <authorList>
            <person name="Campanaro S."/>
        </authorList>
    </citation>
    <scope>NUCLEOTIDE SEQUENCE</scope>
    <source>
        <strain evidence="6">AS06rmzACSIP_7</strain>
    </source>
</reference>
<name>A0A351TZN2_9BACT</name>
<dbReference type="SMART" id="SM00849">
    <property type="entry name" value="Lactamase_B"/>
    <property type="match status" value="1"/>
</dbReference>
<evidence type="ECO:0000313" key="6">
    <source>
        <dbReference type="EMBL" id="NLW34699.1"/>
    </source>
</evidence>
<evidence type="ECO:0000256" key="3">
    <source>
        <dbReference type="ARBA" id="ARBA00022801"/>
    </source>
</evidence>
<dbReference type="EMBL" id="JAAYEE010000074">
    <property type="protein sequence ID" value="NLW34699.1"/>
    <property type="molecule type" value="Genomic_DNA"/>
</dbReference>
<evidence type="ECO:0000259" key="5">
    <source>
        <dbReference type="SMART" id="SM00849"/>
    </source>
</evidence>
<comment type="caution">
    <text evidence="6">The sequence shown here is derived from an EMBL/GenBank/DDBJ whole genome shotgun (WGS) entry which is preliminary data.</text>
</comment>
<dbReference type="InterPro" id="IPR036866">
    <property type="entry name" value="RibonucZ/Hydroxyglut_hydro"/>
</dbReference>
<dbReference type="STRING" id="909663.GCA_000512235_00468"/>
<evidence type="ECO:0000256" key="4">
    <source>
        <dbReference type="ARBA" id="ARBA00022833"/>
    </source>
</evidence>
<dbReference type="Proteomes" id="UP000777265">
    <property type="component" value="Unassembled WGS sequence"/>
</dbReference>
<keyword evidence="2" id="KW-0479">Metal-binding</keyword>
<dbReference type="SUPFAM" id="SSF56281">
    <property type="entry name" value="Metallo-hydrolase/oxidoreductase"/>
    <property type="match status" value="1"/>
</dbReference>
<organism evidence="6 7">
    <name type="scientific">Syntrophorhabdus aromaticivorans</name>
    <dbReference type="NCBI Taxonomy" id="328301"/>
    <lineage>
        <taxon>Bacteria</taxon>
        <taxon>Pseudomonadati</taxon>
        <taxon>Thermodesulfobacteriota</taxon>
        <taxon>Syntrophorhabdia</taxon>
        <taxon>Syntrophorhabdales</taxon>
        <taxon>Syntrophorhabdaceae</taxon>
        <taxon>Syntrophorhabdus</taxon>
    </lineage>
</organism>
<sequence>MFVKQMQVSGFAVFAYIVACKVTNEALVIDPAGETDRILHEAESRGYHIKYIVNTHSHIDHIMGNKEMKDLTNAEIVIHEKEAQALIHQAPSMMQMFHAEPSPPADITVRDGDIITVGKTSLKVIHTPGHSPGSISLYHSGMVFTGDTLFVGGVGRTDLAGGSWQTLVSSIRDKLFTLPVETIVAPGHNYGDAPKSTIGREMAQNPYVGERAVY</sequence>
<dbReference type="GO" id="GO:0046872">
    <property type="term" value="F:metal ion binding"/>
    <property type="evidence" value="ECO:0007669"/>
    <property type="project" value="UniProtKB-KW"/>
</dbReference>
<gene>
    <name evidence="6" type="ORF">GXY80_04345</name>
</gene>
<feature type="domain" description="Metallo-beta-lactamase" evidence="5">
    <location>
        <begin position="12"/>
        <end position="188"/>
    </location>
</feature>
<evidence type="ECO:0000256" key="1">
    <source>
        <dbReference type="ARBA" id="ARBA00001947"/>
    </source>
</evidence>